<dbReference type="EMBL" id="JBIPKE010000014">
    <property type="protein sequence ID" value="MFH6983002.1"/>
    <property type="molecule type" value="Genomic_DNA"/>
</dbReference>
<dbReference type="Gene3D" id="3.20.20.80">
    <property type="entry name" value="Glycosidases"/>
    <property type="match status" value="1"/>
</dbReference>
<reference evidence="4 5" key="1">
    <citation type="journal article" date="2013" name="Int. J. Syst. Evol. Microbiol.">
        <title>Marinoscillum luteum sp. nov., isolated from marine sediment.</title>
        <authorList>
            <person name="Cha I.T."/>
            <person name="Park S.J."/>
            <person name="Kim S.J."/>
            <person name="Kim J.G."/>
            <person name="Jung M.Y."/>
            <person name="Shin K.S."/>
            <person name="Kwon K.K."/>
            <person name="Yang S.H."/>
            <person name="Seo Y.S."/>
            <person name="Rhee S.K."/>
        </authorList>
    </citation>
    <scope>NUCLEOTIDE SEQUENCE [LARGE SCALE GENOMIC DNA]</scope>
    <source>
        <strain evidence="4 5">KCTC 23939</strain>
    </source>
</reference>
<evidence type="ECO:0000259" key="3">
    <source>
        <dbReference type="SMART" id="SM00642"/>
    </source>
</evidence>
<sequence>MKSILSILAILLTSVTLSAQMVTLSPANPSGDDEITITFDATQGNGELVGAAKVYLHSGVVLDAPDGTAWNNAIGNWGMDDGVGQMTKVAGATDKWEIKLTPTARQYYGVDASATIFRLAMVFRNADGTKKGTASPGTYDWGFVAGNQDIYVNLDAGFYVSILNPADDEVYLTSGEALKIEAEASAEVTAMALAIDEGQGFVEVASVSSGTSITYDYSPTQSATVSIKVSATISGQSVENQMTVNILLRQSTPVAALPAGAKKGINYVDGDATSAILVLEAPGKEFAYVVGDFNNWTPSDNYLMNKTADGELFWYELTGLTAGEEYVFQYWVDGTIKIGDPYADKVGDPWNDQHIPAALYPDPTGYDKTDYQMATILQTGQEAYVWAETESTWSRPAKQDLVVYELLVRDFLGSHSYQDLSDTLGYLKRIGVNAIELMPIMEFEGNESWGYNPVYYFAPDKYYGTKNDLKHFIETAHQQGFAVILDMVLNHAYGQCPLVKLYWDETLNAPATNSPWFNQVPKHPFNVGYDFNHASTYTQDFMDSVNNYWINEYHFDGYRFDLSKGFTQNNTGDDVGAWGQYDPGRISILKRMNNEIKAVDASSYVILEHFADAQEETELGNAGMLLWRNVHGDFDSALKGNARGISGAASSIHVSYMESHDEERQMVGMLSGGLQAGNYDVKNTAVALERAKMGAAFLMLQKGPKMMWQFGELGYDVSINFNGRVGNKPLPWGSGNLGLYEDPLRQHLYDAYAAINHLRVTYPSVFNVGDVEASLGGKLKSIAIQHGQLDVVVIGNFGVEEGELTYEFPSTGAWFDYFGGDEFSVTSAAATQTLKPGEFYIYTNKRVSEGFPGVVEIYENPVTVSPSSFGLDDEITIIFDATKASKDGTAGLVGASKVFMNAGLVVNDPKGTDLSHKVEDGSGEMTKVEGQDNQWQITLTPRAYFGLSQEATAFRMGMHFRDEAGENIGKGFRNELVFLEIQSDVALVSFDPAEFFTNQEVSLIFDASLGDQGLLNATKIYAHSGAVLTPGDNPSFGSNVVGNWGADDGVGQMTKIDGTSKWELKYTPGMRDYYGLAASDSVYWISVVFRSADGSVKGSGPAGDFKGGFIAANGDIYLKVTPPQKGETLGVKKENLGKVRIFPNPTTGQFRMDGEVSTPYNLFLFDMSGRMLSSLLIQDSSKTIDLSHLREGQYLLQVVSADQTRSLRLVIVK</sequence>
<keyword evidence="5" id="KW-1185">Reference proteome</keyword>
<proteinExistence type="predicted"/>
<dbReference type="PANTHER" id="PTHR43651">
    <property type="entry name" value="1,4-ALPHA-GLUCAN-BRANCHING ENZYME"/>
    <property type="match status" value="1"/>
</dbReference>
<evidence type="ECO:0000256" key="1">
    <source>
        <dbReference type="ARBA" id="ARBA00023277"/>
    </source>
</evidence>
<comment type="caution">
    <text evidence="4">The sequence shown here is derived from an EMBL/GenBank/DDBJ whole genome shotgun (WGS) entry which is preliminary data.</text>
</comment>
<dbReference type="InterPro" id="IPR014756">
    <property type="entry name" value="Ig_E-set"/>
</dbReference>
<organism evidence="4 5">
    <name type="scientific">Marinoscillum luteum</name>
    <dbReference type="NCBI Taxonomy" id="861051"/>
    <lineage>
        <taxon>Bacteria</taxon>
        <taxon>Pseudomonadati</taxon>
        <taxon>Bacteroidota</taxon>
        <taxon>Cytophagia</taxon>
        <taxon>Cytophagales</taxon>
        <taxon>Reichenbachiellaceae</taxon>
        <taxon>Marinoscillum</taxon>
    </lineage>
</organism>
<feature type="signal peptide" evidence="2">
    <location>
        <begin position="1"/>
        <end position="19"/>
    </location>
</feature>
<name>A0ABW7N6E5_9BACT</name>
<dbReference type="InterPro" id="IPR006047">
    <property type="entry name" value="GH13_cat_dom"/>
</dbReference>
<keyword evidence="2" id="KW-0732">Signal</keyword>
<feature type="chain" id="PRO_5045380781" evidence="2">
    <location>
        <begin position="20"/>
        <end position="1213"/>
    </location>
</feature>
<protein>
    <submittedName>
        <fullName evidence="4">Alpha-amylase family glycosyl hydrolase</fullName>
    </submittedName>
</protein>
<dbReference type="Pfam" id="PF00128">
    <property type="entry name" value="Alpha-amylase"/>
    <property type="match status" value="1"/>
</dbReference>
<dbReference type="NCBIfam" id="TIGR04183">
    <property type="entry name" value="Por_Secre_tail"/>
    <property type="match status" value="1"/>
</dbReference>
<evidence type="ECO:0000313" key="5">
    <source>
        <dbReference type="Proteomes" id="UP001610063"/>
    </source>
</evidence>
<dbReference type="Pfam" id="PF18962">
    <property type="entry name" value="Por_Secre_tail"/>
    <property type="match status" value="1"/>
</dbReference>
<dbReference type="Gene3D" id="2.60.40.10">
    <property type="entry name" value="Immunoglobulins"/>
    <property type="match status" value="1"/>
</dbReference>
<evidence type="ECO:0000256" key="2">
    <source>
        <dbReference type="SAM" id="SignalP"/>
    </source>
</evidence>
<gene>
    <name evidence="4" type="ORF">ACHKAR_06110</name>
</gene>
<keyword evidence="4" id="KW-0378">Hydrolase</keyword>
<accession>A0ABW7N6E5</accession>
<dbReference type="CDD" id="cd11350">
    <property type="entry name" value="AmyAc_4"/>
    <property type="match status" value="1"/>
</dbReference>
<dbReference type="SUPFAM" id="SSF51445">
    <property type="entry name" value="(Trans)glycosidases"/>
    <property type="match status" value="1"/>
</dbReference>
<dbReference type="Pfam" id="PF16328">
    <property type="entry name" value="DUF4961"/>
    <property type="match status" value="2"/>
</dbReference>
<dbReference type="InterPro" id="IPR017853">
    <property type="entry name" value="GH"/>
</dbReference>
<dbReference type="SUPFAM" id="SSF81296">
    <property type="entry name" value="E set domains"/>
    <property type="match status" value="1"/>
</dbReference>
<keyword evidence="1" id="KW-0119">Carbohydrate metabolism</keyword>
<dbReference type="RefSeq" id="WP_395416605.1">
    <property type="nucleotide sequence ID" value="NZ_JBIPKE010000014.1"/>
</dbReference>
<dbReference type="InterPro" id="IPR032522">
    <property type="entry name" value="DUF4961"/>
</dbReference>
<dbReference type="Proteomes" id="UP001610063">
    <property type="component" value="Unassembled WGS sequence"/>
</dbReference>
<dbReference type="GO" id="GO:0016787">
    <property type="term" value="F:hydrolase activity"/>
    <property type="evidence" value="ECO:0007669"/>
    <property type="project" value="UniProtKB-KW"/>
</dbReference>
<dbReference type="SMART" id="SM00642">
    <property type="entry name" value="Aamy"/>
    <property type="match status" value="1"/>
</dbReference>
<dbReference type="InterPro" id="IPR013783">
    <property type="entry name" value="Ig-like_fold"/>
</dbReference>
<feature type="domain" description="Glycosyl hydrolase family 13 catalytic" evidence="3">
    <location>
        <begin position="405"/>
        <end position="759"/>
    </location>
</feature>
<dbReference type="InterPro" id="IPR026444">
    <property type="entry name" value="Secre_tail"/>
</dbReference>
<evidence type="ECO:0000313" key="4">
    <source>
        <dbReference type="EMBL" id="MFH6983002.1"/>
    </source>
</evidence>